<dbReference type="SUPFAM" id="SSF82693">
    <property type="entry name" value="Multidrug efflux transporter AcrB pore domain, PN1, PN2, PC1 and PC2 subdomains"/>
    <property type="match status" value="2"/>
</dbReference>
<feature type="transmembrane region" description="Helical" evidence="1">
    <location>
        <begin position="363"/>
        <end position="384"/>
    </location>
</feature>
<dbReference type="PRINTS" id="PR00702">
    <property type="entry name" value="ACRIFLAVINRP"/>
</dbReference>
<proteinExistence type="predicted"/>
<feature type="transmembrane region" description="Helical" evidence="1">
    <location>
        <begin position="553"/>
        <end position="573"/>
    </location>
</feature>
<dbReference type="SUPFAM" id="SSF82714">
    <property type="entry name" value="Multidrug efflux transporter AcrB TolC docking domain, DN and DC subdomains"/>
    <property type="match status" value="2"/>
</dbReference>
<dbReference type="InterPro" id="IPR001036">
    <property type="entry name" value="Acrflvin-R"/>
</dbReference>
<dbReference type="GO" id="GO:0042910">
    <property type="term" value="F:xenobiotic transmembrane transporter activity"/>
    <property type="evidence" value="ECO:0007669"/>
    <property type="project" value="TreeGrafter"/>
</dbReference>
<dbReference type="Pfam" id="PF00873">
    <property type="entry name" value="ACR_tran"/>
    <property type="match status" value="1"/>
</dbReference>
<feature type="transmembrane region" description="Helical" evidence="1">
    <location>
        <begin position="935"/>
        <end position="957"/>
    </location>
</feature>
<gene>
    <name evidence="2" type="ORF">AVDCRST_MAG94-2848</name>
</gene>
<evidence type="ECO:0000256" key="1">
    <source>
        <dbReference type="SAM" id="Phobius"/>
    </source>
</evidence>
<feature type="transmembrane region" description="Helical" evidence="1">
    <location>
        <begin position="467"/>
        <end position="494"/>
    </location>
</feature>
<dbReference type="SUPFAM" id="SSF82866">
    <property type="entry name" value="Multidrug efflux transporter AcrB transmembrane domain"/>
    <property type="match status" value="2"/>
</dbReference>
<feature type="transmembrane region" description="Helical" evidence="1">
    <location>
        <begin position="334"/>
        <end position="356"/>
    </location>
</feature>
<dbReference type="Gene3D" id="3.30.70.1440">
    <property type="entry name" value="Multidrug efflux transporter AcrB pore domain"/>
    <property type="match status" value="1"/>
</dbReference>
<dbReference type="AlphaFoldDB" id="A0A6J4M9K2"/>
<dbReference type="Gene3D" id="3.30.70.1320">
    <property type="entry name" value="Multidrug efflux transporter AcrB pore domain like"/>
    <property type="match status" value="1"/>
</dbReference>
<sequence>MNLIETAVRWRHGTFVLFVLLALLGILALLNLPLELQPGGDRPEITIRTPYLGAAPVEVEDLVTRQIEEQMEQVQGVQEVSSISLTGLSVITLEFEEGNNLNDRLVDVINRLQQADSLPEEADESNVELVGGNTSPMMWIPMQPKEGFESDPDHYRDLVDEVIVPRLRQVSGVGQFITAGGRQREVEVLVNPQALTDRNLTIGDVVRALQENNRDIRGGPLELGRREYRVRTLSRSQELEQIETFILRRDASGTVYLRDVATVQMGRRSRDSALVFNDRETVVLGIVRQVGANVPNVARGVRSAIAELEAQFDQEGEGIQFIYNYDESEYINQAIAFVQGNLVSGALLATAVLLLFLGSMRTVAVIALTIPTSLIMTFTVMHLFDRTLNIISLAGLSFAIGMMVDNAIVVVENIFTHMQQGKQPLQAAVDGTQEVWAAMLGSTLTNVVVFVPLIMVTGEVGQLYIDMAITLSFSTLFSLFAAFTLVPMLSGLFLKQSEALQMMTGGTYHGGNWLERSVAKTSAVFRGFQGRLEAVLSATVRWSLGHGRVKRRLLVLAIPIVLLATSFLLLPPADYLPEGNRNNLLWRNEPMPGTSMPEAIRQSQPVRDWLKSQPEVERVLHVDRPGGTRSINTVLKPEFATTRGLSDMIERMRSVSQQFAGYRFLVPSRTSIFRDPGKEFEVDIIGTDLEQLSQLDQQVNGQLRSLSGIQNVRSNYAFGAGELQVIPNRERLAEVGVAEADVGTIVEAALGGRLASEFIDGNEELDVSVELQDIFVETPEQLRQLPLYTSRGQRIQLSDVAEVRETTGSDVVNHVNLDRSVTLIASLTADAPLGRLVEQAETQVLAPLRANLLPGYRIQLAGSADRLATAVSQLASAFTLSLFITYLLLVALYRSFLYPWVIMATVPMGMTGALLCLVLANYIPGVIVPLDMITALGFVILTGVVVNNAILLVDRALQLQGEGMNYDESLYEATRDRLRAIFMAAGTSVLGMLPLAVLPGQGTELYQGLGIVLTGGLAFSTILTPTVVPALMGLLYDISGRKSTRTSQRQASTETATTTR</sequence>
<dbReference type="PANTHER" id="PTHR32063">
    <property type="match status" value="1"/>
</dbReference>
<keyword evidence="1" id="KW-0812">Transmembrane</keyword>
<feature type="transmembrane region" description="Helical" evidence="1">
    <location>
        <begin position="874"/>
        <end position="893"/>
    </location>
</feature>
<dbReference type="InterPro" id="IPR027463">
    <property type="entry name" value="AcrB_DN_DC_subdom"/>
</dbReference>
<reference evidence="2" key="1">
    <citation type="submission" date="2020-02" db="EMBL/GenBank/DDBJ databases">
        <authorList>
            <person name="Meier V. D."/>
        </authorList>
    </citation>
    <scope>NUCLEOTIDE SEQUENCE</scope>
    <source>
        <strain evidence="2">AVDCRST_MAG94</strain>
    </source>
</reference>
<evidence type="ECO:0000313" key="2">
    <source>
        <dbReference type="EMBL" id="CAA9351937.1"/>
    </source>
</evidence>
<feature type="transmembrane region" description="Helical" evidence="1">
    <location>
        <begin position="435"/>
        <end position="455"/>
    </location>
</feature>
<dbReference type="Gene3D" id="3.30.2090.10">
    <property type="entry name" value="Multidrug efflux transporter AcrB TolC docking domain, DN and DC subdomains"/>
    <property type="match status" value="2"/>
</dbReference>
<dbReference type="Gene3D" id="3.30.70.1430">
    <property type="entry name" value="Multidrug efflux transporter AcrB pore domain"/>
    <property type="match status" value="2"/>
</dbReference>
<protein>
    <submittedName>
        <fullName evidence="2">RND multidrug efflux transporter Acriflavin resistance protein</fullName>
    </submittedName>
</protein>
<organism evidence="2">
    <name type="scientific">uncultured Leptolyngbya sp</name>
    <dbReference type="NCBI Taxonomy" id="332963"/>
    <lineage>
        <taxon>Bacteria</taxon>
        <taxon>Bacillati</taxon>
        <taxon>Cyanobacteriota</taxon>
        <taxon>Cyanophyceae</taxon>
        <taxon>Leptolyngbyales</taxon>
        <taxon>Leptolyngbyaceae</taxon>
        <taxon>Leptolyngbya group</taxon>
        <taxon>Leptolyngbya</taxon>
        <taxon>environmental samples</taxon>
    </lineage>
</organism>
<accession>A0A6J4M9K2</accession>
<dbReference type="EMBL" id="CADCTY010001004">
    <property type="protein sequence ID" value="CAA9351937.1"/>
    <property type="molecule type" value="Genomic_DNA"/>
</dbReference>
<dbReference type="PANTHER" id="PTHR32063:SF0">
    <property type="entry name" value="SWARMING MOTILITY PROTEIN SWRC"/>
    <property type="match status" value="1"/>
</dbReference>
<name>A0A6J4M9K2_9CYAN</name>
<keyword evidence="1" id="KW-0472">Membrane</keyword>
<dbReference type="GO" id="GO:0005886">
    <property type="term" value="C:plasma membrane"/>
    <property type="evidence" value="ECO:0007669"/>
    <property type="project" value="TreeGrafter"/>
</dbReference>
<feature type="transmembrane region" description="Helical" evidence="1">
    <location>
        <begin position="978"/>
        <end position="997"/>
    </location>
</feature>
<feature type="transmembrane region" description="Helical" evidence="1">
    <location>
        <begin position="900"/>
        <end position="923"/>
    </location>
</feature>
<feature type="transmembrane region" description="Helical" evidence="1">
    <location>
        <begin position="390"/>
        <end position="415"/>
    </location>
</feature>
<feature type="transmembrane region" description="Helical" evidence="1">
    <location>
        <begin position="12"/>
        <end position="34"/>
    </location>
</feature>
<dbReference type="Gene3D" id="1.20.1640.10">
    <property type="entry name" value="Multidrug efflux transporter AcrB transmembrane domain"/>
    <property type="match status" value="2"/>
</dbReference>
<keyword evidence="1" id="KW-1133">Transmembrane helix</keyword>
<feature type="transmembrane region" description="Helical" evidence="1">
    <location>
        <begin position="1009"/>
        <end position="1036"/>
    </location>
</feature>